<name>A0A0Q0PWR1_VIBMT</name>
<proteinExistence type="predicted"/>
<organism evidence="1 2">
    <name type="scientific">Vibrio metoecus</name>
    <dbReference type="NCBI Taxonomy" id="1481663"/>
    <lineage>
        <taxon>Bacteria</taxon>
        <taxon>Pseudomonadati</taxon>
        <taxon>Pseudomonadota</taxon>
        <taxon>Gammaproteobacteria</taxon>
        <taxon>Vibrionales</taxon>
        <taxon>Vibrionaceae</taxon>
        <taxon>Vibrio</taxon>
    </lineage>
</organism>
<gene>
    <name evidence="1" type="ORF">XV92_10470</name>
</gene>
<dbReference type="InterPro" id="IPR056209">
    <property type="entry name" value="SU10_adaptor"/>
</dbReference>
<evidence type="ECO:0008006" key="3">
    <source>
        <dbReference type="Google" id="ProtNLM"/>
    </source>
</evidence>
<dbReference type="Proteomes" id="UP000050491">
    <property type="component" value="Unassembled WGS sequence"/>
</dbReference>
<protein>
    <recommendedName>
        <fullName evidence="3">Phage protein</fullName>
    </recommendedName>
</protein>
<dbReference type="EMBL" id="LBGP01000013">
    <property type="protein sequence ID" value="KQB00985.1"/>
    <property type="molecule type" value="Genomic_DNA"/>
</dbReference>
<dbReference type="OrthoDB" id="9132369at2"/>
<dbReference type="Pfam" id="PF24175">
    <property type="entry name" value="SU10_adaptor"/>
    <property type="match status" value="1"/>
</dbReference>
<dbReference type="PATRIC" id="fig|1481663.12.peg.866"/>
<reference evidence="1 2" key="1">
    <citation type="journal article" date="2015" name="Genome Biol. Evol.">
        <title>The Dynamics of Genetic Interactions between Vibrio metoecus and Vibrio cholerae, Two Close Relatives Co-Occurring in the Environment.</title>
        <authorList>
            <person name="Orata F.D."/>
            <person name="Kirchberger P.C."/>
            <person name="Meheust R."/>
            <person name="Barlow E.J."/>
            <person name="Tarr C.L."/>
            <person name="Boucher Y."/>
        </authorList>
    </citation>
    <scope>NUCLEOTIDE SEQUENCE [LARGE SCALE GENOMIC DNA]</scope>
    <source>
        <strain evidence="1 2">YB5B04</strain>
    </source>
</reference>
<evidence type="ECO:0000313" key="1">
    <source>
        <dbReference type="EMBL" id="KQB00985.1"/>
    </source>
</evidence>
<accession>A0A0Q0PWR1</accession>
<evidence type="ECO:0000313" key="2">
    <source>
        <dbReference type="Proteomes" id="UP000050491"/>
    </source>
</evidence>
<dbReference type="RefSeq" id="WP_055064763.1">
    <property type="nucleotide sequence ID" value="NZ_LBGP01000013.1"/>
</dbReference>
<sequence>MSVTIKGLIDRVARDLIDVRHVRWSRPELMDFVNDAISAMVIRRPDLSRTTAMIESSSYQVSLPADAYQILAVNHINQQAAQFVNIHKLNQLYPEWRKTAGVPVCWTRNELDETTLFLYPSPQAPVNVELVYSRSLQVVSESDVFPLPKIYLGVVSDFVMYRAYNKDSQNPAEGQKAQLHLQAFATALGDKTATDNAKAQMIQSSEGVR</sequence>
<dbReference type="AlphaFoldDB" id="A0A0Q0PWR1"/>
<comment type="caution">
    <text evidence="1">The sequence shown here is derived from an EMBL/GenBank/DDBJ whole genome shotgun (WGS) entry which is preliminary data.</text>
</comment>